<dbReference type="Gene3D" id="1.10.530.10">
    <property type="match status" value="1"/>
</dbReference>
<dbReference type="Gene3D" id="1.10.8.350">
    <property type="entry name" value="Bacterial muramidase"/>
    <property type="match status" value="1"/>
</dbReference>
<dbReference type="EMBL" id="OBML01000007">
    <property type="protein sequence ID" value="SOC13706.1"/>
    <property type="molecule type" value="Genomic_DNA"/>
</dbReference>
<dbReference type="InterPro" id="IPR043426">
    <property type="entry name" value="MltB-like"/>
</dbReference>
<dbReference type="AlphaFoldDB" id="A0A285SYB0"/>
<gene>
    <name evidence="4" type="ORF">SAMN05421512_107229</name>
</gene>
<keyword evidence="2" id="KW-0732">Signal</keyword>
<dbReference type="InterPro" id="IPR023346">
    <property type="entry name" value="Lysozyme-like_dom_sf"/>
</dbReference>
<feature type="region of interest" description="Disordered" evidence="1">
    <location>
        <begin position="61"/>
        <end position="85"/>
    </location>
</feature>
<feature type="signal peptide" evidence="2">
    <location>
        <begin position="1"/>
        <end position="26"/>
    </location>
</feature>
<sequence>MHRALPALLASLAVLLATLCAPTAQAQQGLQAKFDRFLDTRIVPAARVAGVPQDVIRRELSGLSPDTSLPGLGDPDGPERPPSVNYQSEFRAPAGYFRDNQFNALAAQGRRLAQAHAATLSRIEARYGVPSRIILAIWARESGYGAARIPNDALRTLATRAFMGTRRDFFAEETVAALQILADGHITRADLRSSWGGALGQPQFLPSSFLRLAVDFDGDGKRDIWRSVPDTLASIANYLAWHGWVKGRDWGYEAEVPASVSCSREGPDRGQPISAWVREGVSRVKDRPFPQHELAQPGFLLMPAGRNGPAFIATDNFYVLKAYNESDVYALFVGHLADRYGNNAGFVQGWKDVKTRSRGAVRDLQLELEAKGHDVGGADGLIGFKTRRTLGLEQEKAGRRATCWLE</sequence>
<dbReference type="GO" id="GO:0009253">
    <property type="term" value="P:peptidoglycan catabolic process"/>
    <property type="evidence" value="ECO:0007669"/>
    <property type="project" value="TreeGrafter"/>
</dbReference>
<accession>A0A285SYB0</accession>
<dbReference type="STRING" id="538381.GCA_001696535_03770"/>
<dbReference type="CDD" id="cd13399">
    <property type="entry name" value="Slt35-like"/>
    <property type="match status" value="1"/>
</dbReference>
<dbReference type="GO" id="GO:0008933">
    <property type="term" value="F:peptidoglycan lytic transglycosylase activity"/>
    <property type="evidence" value="ECO:0007669"/>
    <property type="project" value="TreeGrafter"/>
</dbReference>
<dbReference type="InterPro" id="IPR011970">
    <property type="entry name" value="MltB_2"/>
</dbReference>
<proteinExistence type="predicted"/>
<keyword evidence="5" id="KW-1185">Reference proteome</keyword>
<dbReference type="PANTHER" id="PTHR30163:SF8">
    <property type="entry name" value="LYTIC MUREIN TRANSGLYCOSYLASE"/>
    <property type="match status" value="1"/>
</dbReference>
<evidence type="ECO:0000256" key="2">
    <source>
        <dbReference type="SAM" id="SignalP"/>
    </source>
</evidence>
<name>A0A285SYB0_9HYPH</name>
<dbReference type="NCBIfam" id="TIGR02283">
    <property type="entry name" value="MltB_2"/>
    <property type="match status" value="1"/>
</dbReference>
<evidence type="ECO:0000313" key="5">
    <source>
        <dbReference type="Proteomes" id="UP000219331"/>
    </source>
</evidence>
<organism evidence="4 5">
    <name type="scientific">Stappia indica</name>
    <dbReference type="NCBI Taxonomy" id="538381"/>
    <lineage>
        <taxon>Bacteria</taxon>
        <taxon>Pseudomonadati</taxon>
        <taxon>Pseudomonadota</taxon>
        <taxon>Alphaproteobacteria</taxon>
        <taxon>Hyphomicrobiales</taxon>
        <taxon>Stappiaceae</taxon>
        <taxon>Stappia</taxon>
    </lineage>
</organism>
<protein>
    <submittedName>
        <fullName evidence="4">Lytic murein transglycosylase</fullName>
    </submittedName>
</protein>
<dbReference type="SUPFAM" id="SSF53955">
    <property type="entry name" value="Lysozyme-like"/>
    <property type="match status" value="1"/>
</dbReference>
<dbReference type="InterPro" id="IPR031304">
    <property type="entry name" value="SLT_2"/>
</dbReference>
<evidence type="ECO:0000259" key="3">
    <source>
        <dbReference type="Pfam" id="PF13406"/>
    </source>
</evidence>
<feature type="domain" description="Transglycosylase SLT" evidence="3">
    <location>
        <begin position="43"/>
        <end position="338"/>
    </location>
</feature>
<dbReference type="Pfam" id="PF13406">
    <property type="entry name" value="SLT_2"/>
    <property type="match status" value="1"/>
</dbReference>
<dbReference type="Proteomes" id="UP000219331">
    <property type="component" value="Unassembled WGS sequence"/>
</dbReference>
<dbReference type="RefSeq" id="WP_097175392.1">
    <property type="nucleotide sequence ID" value="NZ_OBML01000007.1"/>
</dbReference>
<dbReference type="OrthoDB" id="9808544at2"/>
<evidence type="ECO:0000313" key="4">
    <source>
        <dbReference type="EMBL" id="SOC13706.1"/>
    </source>
</evidence>
<evidence type="ECO:0000256" key="1">
    <source>
        <dbReference type="SAM" id="MobiDB-lite"/>
    </source>
</evidence>
<reference evidence="4 5" key="1">
    <citation type="submission" date="2017-08" db="EMBL/GenBank/DDBJ databases">
        <authorList>
            <person name="de Groot N.N."/>
        </authorList>
    </citation>
    <scope>NUCLEOTIDE SEQUENCE [LARGE SCALE GENOMIC DNA]</scope>
    <source>
        <strain evidence="4 5">USBA 352</strain>
    </source>
</reference>
<feature type="chain" id="PRO_5012312420" evidence="2">
    <location>
        <begin position="27"/>
        <end position="406"/>
    </location>
</feature>
<dbReference type="PANTHER" id="PTHR30163">
    <property type="entry name" value="MEMBRANE-BOUND LYTIC MUREIN TRANSGLYCOSYLASE B"/>
    <property type="match status" value="1"/>
</dbReference>